<accession>A0ABR3GRH4</accession>
<comment type="caution">
    <text evidence="1">The sequence shown here is derived from an EMBL/GenBank/DDBJ whole genome shotgun (WGS) entry which is preliminary data.</text>
</comment>
<reference evidence="1 2" key="1">
    <citation type="submission" date="2024-02" db="EMBL/GenBank/DDBJ databases">
        <title>Discinaceae phylogenomics.</title>
        <authorList>
            <person name="Dirks A.C."/>
            <person name="James T.Y."/>
        </authorList>
    </citation>
    <scope>NUCLEOTIDE SEQUENCE [LARGE SCALE GENOMIC DNA]</scope>
    <source>
        <strain evidence="1 2">ACD0624</strain>
    </source>
</reference>
<sequence length="193" mass="21397">MEELPDFIRQDVFQHPNGLVYKLCSDWELTTHTETPPLSPACIADKFTPESTYSPCPDTTLLRAGDHPIIGLGTKNPYDRDHPDYNDTDPTGPCFVKSGWYSDTSTTVAPSVSSTRSSTLIHSLDDFVIPNPHVMPLLDSYNVLSVEDAVSVATDGSHPLLIEEAIDFQQLVEPISPCAYGVWVKQLISRIRH</sequence>
<evidence type="ECO:0000313" key="1">
    <source>
        <dbReference type="EMBL" id="KAL0638322.1"/>
    </source>
</evidence>
<evidence type="ECO:0000313" key="2">
    <source>
        <dbReference type="Proteomes" id="UP001447188"/>
    </source>
</evidence>
<organism evidence="1 2">
    <name type="scientific">Discina gigas</name>
    <dbReference type="NCBI Taxonomy" id="1032678"/>
    <lineage>
        <taxon>Eukaryota</taxon>
        <taxon>Fungi</taxon>
        <taxon>Dikarya</taxon>
        <taxon>Ascomycota</taxon>
        <taxon>Pezizomycotina</taxon>
        <taxon>Pezizomycetes</taxon>
        <taxon>Pezizales</taxon>
        <taxon>Discinaceae</taxon>
        <taxon>Discina</taxon>
    </lineage>
</organism>
<gene>
    <name evidence="1" type="ORF">Q9L58_002624</name>
</gene>
<keyword evidence="2" id="KW-1185">Reference proteome</keyword>
<protein>
    <submittedName>
        <fullName evidence="1">Uncharacterized protein</fullName>
    </submittedName>
</protein>
<dbReference type="EMBL" id="JBBBZM010000023">
    <property type="protein sequence ID" value="KAL0638322.1"/>
    <property type="molecule type" value="Genomic_DNA"/>
</dbReference>
<name>A0ABR3GRH4_9PEZI</name>
<dbReference type="Proteomes" id="UP001447188">
    <property type="component" value="Unassembled WGS sequence"/>
</dbReference>
<proteinExistence type="predicted"/>